<dbReference type="Gene3D" id="1.20.120.330">
    <property type="entry name" value="Nucleotidyltransferases domain 2"/>
    <property type="match status" value="1"/>
</dbReference>
<organism evidence="1 2">
    <name type="scientific">Saccharospirillum mangrovi</name>
    <dbReference type="NCBI Taxonomy" id="2161747"/>
    <lineage>
        <taxon>Bacteria</taxon>
        <taxon>Pseudomonadati</taxon>
        <taxon>Pseudomonadota</taxon>
        <taxon>Gammaproteobacteria</taxon>
        <taxon>Oceanospirillales</taxon>
        <taxon>Saccharospirillaceae</taxon>
        <taxon>Saccharospirillum</taxon>
    </lineage>
</organism>
<evidence type="ECO:0000313" key="2">
    <source>
        <dbReference type="Proteomes" id="UP001595617"/>
    </source>
</evidence>
<sequence length="134" mass="15608">MSEQDIRWKQRFEQFSNAFALLTQGIAIQQPSVVERAGLIQFFEMAFELAWKLLKDYQQAEGFEINSPRTAIKQAFQSGLLEEGHLWIQALEDRNLTTHTYNEVTAKLVEEKIRQQYFPLLQALQKAFAEKVKA</sequence>
<protein>
    <submittedName>
        <fullName evidence="1">Nucleotidyltransferase substrate binding protein</fullName>
    </submittedName>
</protein>
<dbReference type="InterPro" id="IPR010235">
    <property type="entry name" value="HepT"/>
</dbReference>
<dbReference type="RefSeq" id="WP_380695250.1">
    <property type="nucleotide sequence ID" value="NZ_JBHRYR010000003.1"/>
</dbReference>
<dbReference type="NCBIfam" id="TIGR01987">
    <property type="entry name" value="HI0074"/>
    <property type="match status" value="1"/>
</dbReference>
<dbReference type="SUPFAM" id="SSF81593">
    <property type="entry name" value="Nucleotidyltransferase substrate binding subunit/domain"/>
    <property type="match status" value="1"/>
</dbReference>
<dbReference type="Proteomes" id="UP001595617">
    <property type="component" value="Unassembled WGS sequence"/>
</dbReference>
<comment type="caution">
    <text evidence="1">The sequence shown here is derived from an EMBL/GenBank/DDBJ whole genome shotgun (WGS) entry which is preliminary data.</text>
</comment>
<proteinExistence type="predicted"/>
<dbReference type="EMBL" id="JBHRYR010000003">
    <property type="protein sequence ID" value="MFC3852746.1"/>
    <property type="molecule type" value="Genomic_DNA"/>
</dbReference>
<reference evidence="2" key="1">
    <citation type="journal article" date="2019" name="Int. J. Syst. Evol. Microbiol.">
        <title>The Global Catalogue of Microorganisms (GCM) 10K type strain sequencing project: providing services to taxonomists for standard genome sequencing and annotation.</title>
        <authorList>
            <consortium name="The Broad Institute Genomics Platform"/>
            <consortium name="The Broad Institute Genome Sequencing Center for Infectious Disease"/>
            <person name="Wu L."/>
            <person name="Ma J."/>
        </authorList>
    </citation>
    <scope>NUCLEOTIDE SEQUENCE [LARGE SCALE GENOMIC DNA]</scope>
    <source>
        <strain evidence="2">IBRC 10765</strain>
    </source>
</reference>
<accession>A0ABV7ZX14</accession>
<keyword evidence="2" id="KW-1185">Reference proteome</keyword>
<evidence type="ECO:0000313" key="1">
    <source>
        <dbReference type="EMBL" id="MFC3852746.1"/>
    </source>
</evidence>
<gene>
    <name evidence="1" type="ORF">ACFOOG_07870</name>
</gene>
<name>A0ABV7ZX14_9GAMM</name>
<dbReference type="Pfam" id="PF08780">
    <property type="entry name" value="NTase_sub_bind"/>
    <property type="match status" value="1"/>
</dbReference>